<gene>
    <name evidence="1" type="ORF">GLOINDRAFT_90212</name>
</gene>
<evidence type="ECO:0000313" key="1">
    <source>
        <dbReference type="EMBL" id="ERZ95125.1"/>
    </source>
</evidence>
<dbReference type="EMBL" id="KI301477">
    <property type="protein sequence ID" value="ERZ95125.1"/>
    <property type="molecule type" value="Genomic_DNA"/>
</dbReference>
<accession>U9SVF7</accession>
<protein>
    <submittedName>
        <fullName evidence="1">Uncharacterized protein</fullName>
    </submittedName>
</protein>
<proteinExistence type="predicted"/>
<name>U9SVF7_RHIID</name>
<sequence>MTLNYWSGGKGLHPCGLFRGTCLCRYYQWNIYDIVTYGCIRGLYRGIFGQIIYFMLRFGIYVRFKKNTIPKDSNYKNLREIGNCGLMTSSQLDFYDQFKQTLLSTKILKKRWYFSAICYYNYYVSKFNDVIKFRQDQ</sequence>
<reference evidence="1" key="1">
    <citation type="submission" date="2013-07" db="EMBL/GenBank/DDBJ databases">
        <title>The genome of an arbuscular mycorrhizal fungus provides insights into the evolution of the oldest plant symbiosis.</title>
        <authorList>
            <consortium name="DOE Joint Genome Institute"/>
            <person name="Tisserant E."/>
            <person name="Malbreil M."/>
            <person name="Kuo A."/>
            <person name="Kohler A."/>
            <person name="Symeonidi A."/>
            <person name="Balestrini R."/>
            <person name="Charron P."/>
            <person name="Duensing N."/>
            <person name="Frei-dit-Frey N."/>
            <person name="Gianinazzi-Pearson V."/>
            <person name="Gilbert B."/>
            <person name="Handa Y."/>
            <person name="Hijri M."/>
            <person name="Kaul R."/>
            <person name="Kawaguchi M."/>
            <person name="Krajinski F."/>
            <person name="Lammers P."/>
            <person name="Lapierre D."/>
            <person name="Masclaux F.G."/>
            <person name="Murat C."/>
            <person name="Morin E."/>
            <person name="Ndikumana S."/>
            <person name="Pagni M."/>
            <person name="Petitpierre D."/>
            <person name="Requena N."/>
            <person name="Rosikiewicz P."/>
            <person name="Riley R."/>
            <person name="Saito K."/>
            <person name="San Clemente H."/>
            <person name="Shapiro H."/>
            <person name="van Tuinen D."/>
            <person name="Becard G."/>
            <person name="Bonfante P."/>
            <person name="Paszkowski U."/>
            <person name="Shachar-Hill Y."/>
            <person name="Young J.P."/>
            <person name="Sanders I.R."/>
            <person name="Henrissat B."/>
            <person name="Rensing S.A."/>
            <person name="Grigoriev I.V."/>
            <person name="Corradi N."/>
            <person name="Roux C."/>
            <person name="Martin F."/>
        </authorList>
    </citation>
    <scope>NUCLEOTIDE SEQUENCE</scope>
    <source>
        <strain evidence="1">DAOM 197198</strain>
    </source>
</reference>
<dbReference type="AlphaFoldDB" id="U9SVF7"/>
<organism evidence="1">
    <name type="scientific">Rhizophagus irregularis (strain DAOM 181602 / DAOM 197198 / MUCL 43194)</name>
    <name type="common">Arbuscular mycorrhizal fungus</name>
    <name type="synonym">Glomus intraradices</name>
    <dbReference type="NCBI Taxonomy" id="747089"/>
    <lineage>
        <taxon>Eukaryota</taxon>
        <taxon>Fungi</taxon>
        <taxon>Fungi incertae sedis</taxon>
        <taxon>Mucoromycota</taxon>
        <taxon>Glomeromycotina</taxon>
        <taxon>Glomeromycetes</taxon>
        <taxon>Glomerales</taxon>
        <taxon>Glomeraceae</taxon>
        <taxon>Rhizophagus</taxon>
    </lineage>
</organism>
<dbReference type="HOGENOM" id="CLU_1866227_0_0_1"/>